<evidence type="ECO:0000313" key="2">
    <source>
        <dbReference type="EMBL" id="MBT0651852.1"/>
    </source>
</evidence>
<name>A0ABS5SCV4_9BACT</name>
<comment type="caution">
    <text evidence="2">The sequence shown here is derived from an EMBL/GenBank/DDBJ whole genome shotgun (WGS) entry which is preliminary data.</text>
</comment>
<evidence type="ECO:0000313" key="3">
    <source>
        <dbReference type="Proteomes" id="UP000756860"/>
    </source>
</evidence>
<feature type="region of interest" description="Disordered" evidence="1">
    <location>
        <begin position="130"/>
        <end position="241"/>
    </location>
</feature>
<accession>A0ABS5SCV4</accession>
<gene>
    <name evidence="2" type="ORF">KI810_02185</name>
</gene>
<evidence type="ECO:0000256" key="1">
    <source>
        <dbReference type="SAM" id="MobiDB-lite"/>
    </source>
</evidence>
<keyword evidence="3" id="KW-1185">Reference proteome</keyword>
<organism evidence="2 3">
    <name type="scientific">Geomobilimonas luticola</name>
    <dbReference type="NCBI Taxonomy" id="1114878"/>
    <lineage>
        <taxon>Bacteria</taxon>
        <taxon>Pseudomonadati</taxon>
        <taxon>Thermodesulfobacteriota</taxon>
        <taxon>Desulfuromonadia</taxon>
        <taxon>Geobacterales</taxon>
        <taxon>Geobacteraceae</taxon>
        <taxon>Geomobilimonas</taxon>
    </lineage>
</organism>
<proteinExistence type="predicted"/>
<sequence length="241" mass="25143">MKCPKCGYNSFETLDSCKKCNHDLTAFKESRGIRPIFLQGLSRKAVEPPQGGGADVVPAAAVAATAGEELFKEDFVATEDSAPSGSDFGLNFGAVGEDDAFSFADTAPEATPEAAEPAFGDFSFEDTPVVQEQAATPAQKFVDDSFADLLETSGADEGPASPATEPATDGFAGFGDVGGEEPAPEPPAAGGGFEMDFFFQEDEDAAKDEPKKPATEDTGLAPDTFDSLFGDLPDDPDKTDR</sequence>
<dbReference type="Proteomes" id="UP000756860">
    <property type="component" value="Unassembled WGS sequence"/>
</dbReference>
<protein>
    <submittedName>
        <fullName evidence="2">Uncharacterized protein</fullName>
    </submittedName>
</protein>
<dbReference type="EMBL" id="JAHCVK010000001">
    <property type="protein sequence ID" value="MBT0651852.1"/>
    <property type="molecule type" value="Genomic_DNA"/>
</dbReference>
<reference evidence="2 3" key="1">
    <citation type="submission" date="2021-05" db="EMBL/GenBank/DDBJ databases">
        <title>The draft genome of Geobacter luticola JCM 17780.</title>
        <authorList>
            <person name="Xu Z."/>
            <person name="Masuda Y."/>
            <person name="Itoh H."/>
            <person name="Senoo K."/>
        </authorList>
    </citation>
    <scope>NUCLEOTIDE SEQUENCE [LARGE SCALE GENOMIC DNA]</scope>
    <source>
        <strain evidence="2 3">JCM 17780</strain>
    </source>
</reference>
<dbReference type="RefSeq" id="WP_214173842.1">
    <property type="nucleotide sequence ID" value="NZ_JAHCVK010000001.1"/>
</dbReference>